<organism evidence="1 2">
    <name type="scientific">Hygrophoropsis aurantiaca</name>
    <dbReference type="NCBI Taxonomy" id="72124"/>
    <lineage>
        <taxon>Eukaryota</taxon>
        <taxon>Fungi</taxon>
        <taxon>Dikarya</taxon>
        <taxon>Basidiomycota</taxon>
        <taxon>Agaricomycotina</taxon>
        <taxon>Agaricomycetes</taxon>
        <taxon>Agaricomycetidae</taxon>
        <taxon>Boletales</taxon>
        <taxon>Coniophorineae</taxon>
        <taxon>Hygrophoropsidaceae</taxon>
        <taxon>Hygrophoropsis</taxon>
    </lineage>
</organism>
<reference evidence="1" key="1">
    <citation type="journal article" date="2021" name="New Phytol.">
        <title>Evolutionary innovations through gain and loss of genes in the ectomycorrhizal Boletales.</title>
        <authorList>
            <person name="Wu G."/>
            <person name="Miyauchi S."/>
            <person name="Morin E."/>
            <person name="Kuo A."/>
            <person name="Drula E."/>
            <person name="Varga T."/>
            <person name="Kohler A."/>
            <person name="Feng B."/>
            <person name="Cao Y."/>
            <person name="Lipzen A."/>
            <person name="Daum C."/>
            <person name="Hundley H."/>
            <person name="Pangilinan J."/>
            <person name="Johnson J."/>
            <person name="Barry K."/>
            <person name="LaButti K."/>
            <person name="Ng V."/>
            <person name="Ahrendt S."/>
            <person name="Min B."/>
            <person name="Choi I.G."/>
            <person name="Park H."/>
            <person name="Plett J.M."/>
            <person name="Magnuson J."/>
            <person name="Spatafora J.W."/>
            <person name="Nagy L.G."/>
            <person name="Henrissat B."/>
            <person name="Grigoriev I.V."/>
            <person name="Yang Z.L."/>
            <person name="Xu J."/>
            <person name="Martin F.M."/>
        </authorList>
    </citation>
    <scope>NUCLEOTIDE SEQUENCE</scope>
    <source>
        <strain evidence="1">ATCC 28755</strain>
    </source>
</reference>
<evidence type="ECO:0000313" key="2">
    <source>
        <dbReference type="Proteomes" id="UP000790377"/>
    </source>
</evidence>
<comment type="caution">
    <text evidence="1">The sequence shown here is derived from an EMBL/GenBank/DDBJ whole genome shotgun (WGS) entry which is preliminary data.</text>
</comment>
<gene>
    <name evidence="1" type="ORF">BJ138DRAFT_1106158</name>
</gene>
<evidence type="ECO:0000313" key="1">
    <source>
        <dbReference type="EMBL" id="KAH7905227.1"/>
    </source>
</evidence>
<protein>
    <submittedName>
        <fullName evidence="1">Uncharacterized protein</fullName>
    </submittedName>
</protein>
<dbReference type="EMBL" id="MU268240">
    <property type="protein sequence ID" value="KAH7905227.1"/>
    <property type="molecule type" value="Genomic_DNA"/>
</dbReference>
<keyword evidence="2" id="KW-1185">Reference proteome</keyword>
<dbReference type="Proteomes" id="UP000790377">
    <property type="component" value="Unassembled WGS sequence"/>
</dbReference>
<sequence length="180" mass="19094">MTSVPHNAYNTHSTHGEDKLKRVLEASVDHQEVPSQAVASTVYLAEVMLTIVGGFVPLMGGGLVEVASRCNGLGPAGQRGLASWMVAYVGLGQQGQVVTKFGQERERWGGGALDYLLQSPALGGGFGQRHMVSATIRALFGLPNGEIVTTPKTYPYMVIALFLAFPPSLLAHSCFPLPSL</sequence>
<proteinExistence type="predicted"/>
<accession>A0ACB7ZWZ0</accession>
<name>A0ACB7ZWZ0_9AGAM</name>